<dbReference type="Pfam" id="PF01590">
    <property type="entry name" value="GAF"/>
    <property type="match status" value="1"/>
</dbReference>
<dbReference type="SMART" id="SM00471">
    <property type="entry name" value="HDc"/>
    <property type="match status" value="1"/>
</dbReference>
<dbReference type="Pfam" id="PF13487">
    <property type="entry name" value="HD_5"/>
    <property type="match status" value="1"/>
</dbReference>
<dbReference type="Proteomes" id="UP000031518">
    <property type="component" value="Unassembled WGS sequence"/>
</dbReference>
<evidence type="ECO:0000259" key="1">
    <source>
        <dbReference type="PROSITE" id="PS51831"/>
    </source>
</evidence>
<dbReference type="InterPro" id="IPR006675">
    <property type="entry name" value="HDIG_dom"/>
</dbReference>
<dbReference type="InterPro" id="IPR003607">
    <property type="entry name" value="HD/PDEase_dom"/>
</dbReference>
<dbReference type="SMART" id="SM00065">
    <property type="entry name" value="GAF"/>
    <property type="match status" value="1"/>
</dbReference>
<dbReference type="AlphaFoldDB" id="A0A0B6WX12"/>
<dbReference type="SUPFAM" id="SSF55781">
    <property type="entry name" value="GAF domain-like"/>
    <property type="match status" value="1"/>
</dbReference>
<dbReference type="SUPFAM" id="SSF109604">
    <property type="entry name" value="HD-domain/PDEase-like"/>
    <property type="match status" value="1"/>
</dbReference>
<feature type="domain" description="HD" evidence="1">
    <location>
        <begin position="203"/>
        <end position="326"/>
    </location>
</feature>
<proteinExistence type="predicted"/>
<organism evidence="3 4">
    <name type="scientific">Pyrinomonas methylaliphatogenes</name>
    <dbReference type="NCBI Taxonomy" id="454194"/>
    <lineage>
        <taxon>Bacteria</taxon>
        <taxon>Pseudomonadati</taxon>
        <taxon>Acidobacteriota</taxon>
        <taxon>Blastocatellia</taxon>
        <taxon>Blastocatellales</taxon>
        <taxon>Pyrinomonadaceae</taxon>
        <taxon>Pyrinomonas</taxon>
    </lineage>
</organism>
<sequence>MLEKTDRLLHAFAALADLGQEIADAQNFEEMARASLYVVLGALAIRRGALAIYDPNLERLRFVAARGLQSELAEEALDRETASRLGDGPTRGIWLAKARDLPALKALAAARFELLMPLVVRGELIGLLLLGDKASGEPLRDGDREIIAAMARHIAVGIHNHRLMAEVRCRADENRKLYDDLRELYHDTVRAFAVAIDCKDAYTRGHSERVGKYAAIIARELGWDDDAVEGIRVAGYLHDIGKLIVDREVMNSPRRFSARDVPELREHTIAGYEILTRIKHPYTDLPLLARYHHERLDGTGYPEGLQGDQIPLGAKIVALADAFDAMTTDRPYRKRRHFTEIIAELRRCTGTQFACDVVSALCRALLREVDEALRSGERRKIFDELEWDYIQPEHTRPLLEALLTEAHLPPQFNAPSGLAWGIE</sequence>
<evidence type="ECO:0000259" key="2">
    <source>
        <dbReference type="PROSITE" id="PS51832"/>
    </source>
</evidence>
<reference evidence="3 4" key="2">
    <citation type="submission" date="2015-01" db="EMBL/GenBank/DDBJ databases">
        <title>Complete genome sequence of Pyrinomonas methylaliphatogenes type strain K22T.</title>
        <authorList>
            <person name="Lee K.C.Y."/>
            <person name="Power J.F."/>
            <person name="Dunfield P.F."/>
            <person name="Morgan X.C."/>
            <person name="Huttenhower C."/>
            <person name="Stott M.B."/>
        </authorList>
    </citation>
    <scope>NUCLEOTIDE SEQUENCE [LARGE SCALE GENOMIC DNA]</scope>
    <source>
        <strain evidence="3 4">K22</strain>
    </source>
</reference>
<reference evidence="3 4" key="1">
    <citation type="submission" date="2013-12" db="EMBL/GenBank/DDBJ databases">
        <authorList>
            <person name="Stott M."/>
        </authorList>
    </citation>
    <scope>NUCLEOTIDE SEQUENCE [LARGE SCALE GENOMIC DNA]</scope>
    <source>
        <strain evidence="3 4">K22</strain>
    </source>
</reference>
<dbReference type="NCBIfam" id="TIGR00277">
    <property type="entry name" value="HDIG"/>
    <property type="match status" value="1"/>
</dbReference>
<dbReference type="InterPro" id="IPR006674">
    <property type="entry name" value="HD_domain"/>
</dbReference>
<dbReference type="OrthoDB" id="9804747at2"/>
<dbReference type="CDD" id="cd00077">
    <property type="entry name" value="HDc"/>
    <property type="match status" value="1"/>
</dbReference>
<dbReference type="STRING" id="454194.PYK22_01285"/>
<evidence type="ECO:0000313" key="4">
    <source>
        <dbReference type="Proteomes" id="UP000031518"/>
    </source>
</evidence>
<protein>
    <submittedName>
        <fullName evidence="3">Uncharacterized domain HDIG-containing protein</fullName>
    </submittedName>
</protein>
<dbReference type="InterPro" id="IPR029016">
    <property type="entry name" value="GAF-like_dom_sf"/>
</dbReference>
<feature type="domain" description="HD-GYP" evidence="2">
    <location>
        <begin position="181"/>
        <end position="377"/>
    </location>
</feature>
<dbReference type="RefSeq" id="WP_060635412.1">
    <property type="nucleotide sequence ID" value="NZ_CBXV010000004.1"/>
</dbReference>
<dbReference type="Gene3D" id="1.10.3210.10">
    <property type="entry name" value="Hypothetical protein af1432"/>
    <property type="match status" value="1"/>
</dbReference>
<dbReference type="InterPro" id="IPR037522">
    <property type="entry name" value="HD_GYP_dom"/>
</dbReference>
<dbReference type="InterPro" id="IPR003018">
    <property type="entry name" value="GAF"/>
</dbReference>
<accession>A0A0B6WX12</accession>
<name>A0A0B6WX12_9BACT</name>
<dbReference type="PROSITE" id="PS51831">
    <property type="entry name" value="HD"/>
    <property type="match status" value="1"/>
</dbReference>
<gene>
    <name evidence="3" type="ORF">PYK22_01285</name>
</gene>
<keyword evidence="4" id="KW-1185">Reference proteome</keyword>
<dbReference type="PANTHER" id="PTHR43155">
    <property type="entry name" value="CYCLIC DI-GMP PHOSPHODIESTERASE PA4108-RELATED"/>
    <property type="match status" value="1"/>
</dbReference>
<dbReference type="EMBL" id="CBXV010000004">
    <property type="protein sequence ID" value="CDM65287.1"/>
    <property type="molecule type" value="Genomic_DNA"/>
</dbReference>
<dbReference type="PROSITE" id="PS51832">
    <property type="entry name" value="HD_GYP"/>
    <property type="match status" value="1"/>
</dbReference>
<dbReference type="Gene3D" id="3.30.450.40">
    <property type="match status" value="1"/>
</dbReference>
<evidence type="ECO:0000313" key="3">
    <source>
        <dbReference type="EMBL" id="CDM65287.1"/>
    </source>
</evidence>